<evidence type="ECO:0000313" key="2">
    <source>
        <dbReference type="EMBL" id="RAK70314.1"/>
    </source>
</evidence>
<proteinExistence type="predicted"/>
<keyword evidence="1" id="KW-1133">Transmembrane helix</keyword>
<protein>
    <submittedName>
        <fullName evidence="2">Uncharacterized protein</fullName>
    </submittedName>
</protein>
<feature type="transmembrane region" description="Helical" evidence="1">
    <location>
        <begin position="20"/>
        <end position="53"/>
    </location>
</feature>
<gene>
    <name evidence="2" type="ORF">DLM85_05575</name>
</gene>
<dbReference type="RefSeq" id="WP_111477049.1">
    <property type="nucleotide sequence ID" value="NZ_QHKM01000001.1"/>
</dbReference>
<sequence>MQWRVSKATEPRPAAESSSWGLIFFLLLISPLVLLGLLIGLAMLALLGLYYTLQGWLRRSEPMKPAPPAPPVRVLDTPRLVIELTDEAALALSLEQEQVSDAWADVGDENLLSLAATTPILPGLHGQLVTGFCHPWHGGLLLQVVEATDGEPAVTSVLGWADPATQTWQPLAEAGAFLLFHPEDAPDNVIEGWNQDQGKIKLTLLLEPSLHP</sequence>
<keyword evidence="1" id="KW-0472">Membrane</keyword>
<evidence type="ECO:0000313" key="3">
    <source>
        <dbReference type="Proteomes" id="UP000248553"/>
    </source>
</evidence>
<keyword evidence="3" id="KW-1185">Reference proteome</keyword>
<accession>A0A328BWS7</accession>
<keyword evidence="1" id="KW-0812">Transmembrane</keyword>
<dbReference type="Proteomes" id="UP000248553">
    <property type="component" value="Unassembled WGS sequence"/>
</dbReference>
<comment type="caution">
    <text evidence="2">The sequence shown here is derived from an EMBL/GenBank/DDBJ whole genome shotgun (WGS) entry which is preliminary data.</text>
</comment>
<dbReference type="AlphaFoldDB" id="A0A328BWS7"/>
<organism evidence="2 3">
    <name type="scientific">Hymenobacter edaphi</name>
    <dbReference type="NCBI Taxonomy" id="2211146"/>
    <lineage>
        <taxon>Bacteria</taxon>
        <taxon>Pseudomonadati</taxon>
        <taxon>Bacteroidota</taxon>
        <taxon>Cytophagia</taxon>
        <taxon>Cytophagales</taxon>
        <taxon>Hymenobacteraceae</taxon>
        <taxon>Hymenobacter</taxon>
    </lineage>
</organism>
<evidence type="ECO:0000256" key="1">
    <source>
        <dbReference type="SAM" id="Phobius"/>
    </source>
</evidence>
<dbReference type="OrthoDB" id="885242at2"/>
<reference evidence="3" key="1">
    <citation type="submission" date="2018-05" db="EMBL/GenBank/DDBJ databases">
        <authorList>
            <person name="Nie L."/>
        </authorList>
    </citation>
    <scope>NUCLEOTIDE SEQUENCE [LARGE SCALE GENOMIC DNA]</scope>
    <source>
        <strain evidence="3">NL</strain>
    </source>
</reference>
<name>A0A328BWS7_9BACT</name>
<dbReference type="EMBL" id="QHKM01000001">
    <property type="protein sequence ID" value="RAK70314.1"/>
    <property type="molecule type" value="Genomic_DNA"/>
</dbReference>